<evidence type="ECO:0000313" key="3">
    <source>
        <dbReference type="Proteomes" id="UP001630127"/>
    </source>
</evidence>
<dbReference type="Proteomes" id="UP001630127">
    <property type="component" value="Unassembled WGS sequence"/>
</dbReference>
<evidence type="ECO:0000313" key="2">
    <source>
        <dbReference type="EMBL" id="KAL3527256.1"/>
    </source>
</evidence>
<organism evidence="2 3">
    <name type="scientific">Cinchona calisaya</name>
    <dbReference type="NCBI Taxonomy" id="153742"/>
    <lineage>
        <taxon>Eukaryota</taxon>
        <taxon>Viridiplantae</taxon>
        <taxon>Streptophyta</taxon>
        <taxon>Embryophyta</taxon>
        <taxon>Tracheophyta</taxon>
        <taxon>Spermatophyta</taxon>
        <taxon>Magnoliopsida</taxon>
        <taxon>eudicotyledons</taxon>
        <taxon>Gunneridae</taxon>
        <taxon>Pentapetalae</taxon>
        <taxon>asterids</taxon>
        <taxon>lamiids</taxon>
        <taxon>Gentianales</taxon>
        <taxon>Rubiaceae</taxon>
        <taxon>Cinchonoideae</taxon>
        <taxon>Cinchoneae</taxon>
        <taxon>Cinchona</taxon>
    </lineage>
</organism>
<feature type="chain" id="PRO_5044840496" description="Maturase K" evidence="1">
    <location>
        <begin position="16"/>
        <end position="220"/>
    </location>
</feature>
<feature type="signal peptide" evidence="1">
    <location>
        <begin position="1"/>
        <end position="15"/>
    </location>
</feature>
<name>A0ABD3A689_9GENT</name>
<evidence type="ECO:0008006" key="4">
    <source>
        <dbReference type="Google" id="ProtNLM"/>
    </source>
</evidence>
<accession>A0ABD3A689</accession>
<sequence>MLLALGLLSIPTTSSINPTKARDLTSIATILMIIEEISGMKLSIGSLEPLFTIISCLKKNASILSILQSLICKSYQLLIGLQERVKIVEFVLALEHFLLEDMIKLFGKLRKKLRISPSYLWNMGKDFKFSTTRWIRITSHIMITFLMSSLPRTGFLMVLSSYGFVHSVFSISYSDFLLSNIVCRSNVEDGGETVFPSAKGNISAVPWWNELSECGKVGCL</sequence>
<keyword evidence="1" id="KW-0732">Signal</keyword>
<proteinExistence type="predicted"/>
<dbReference type="AlphaFoldDB" id="A0ABD3A689"/>
<protein>
    <recommendedName>
        <fullName evidence="4">Maturase K</fullName>
    </recommendedName>
</protein>
<comment type="caution">
    <text evidence="2">The sequence shown here is derived from an EMBL/GenBank/DDBJ whole genome shotgun (WGS) entry which is preliminary data.</text>
</comment>
<reference evidence="2 3" key="1">
    <citation type="submission" date="2024-11" db="EMBL/GenBank/DDBJ databases">
        <title>A near-complete genome assembly of Cinchona calisaya.</title>
        <authorList>
            <person name="Lian D.C."/>
            <person name="Zhao X.W."/>
            <person name="Wei L."/>
        </authorList>
    </citation>
    <scope>NUCLEOTIDE SEQUENCE [LARGE SCALE GENOMIC DNA]</scope>
    <source>
        <tissue evidence="2">Nenye</tissue>
    </source>
</reference>
<keyword evidence="3" id="KW-1185">Reference proteome</keyword>
<dbReference type="EMBL" id="JBJUIK010000005">
    <property type="protein sequence ID" value="KAL3527256.1"/>
    <property type="molecule type" value="Genomic_DNA"/>
</dbReference>
<evidence type="ECO:0000256" key="1">
    <source>
        <dbReference type="SAM" id="SignalP"/>
    </source>
</evidence>
<gene>
    <name evidence="2" type="ORF">ACH5RR_011912</name>
</gene>